<gene>
    <name evidence="2" type="ORF">I595_2791</name>
</gene>
<comment type="caution">
    <text evidence="2">The sequence shown here is derived from an EMBL/GenBank/DDBJ whole genome shotgun (WGS) entry which is preliminary data.</text>
</comment>
<evidence type="ECO:0000313" key="2">
    <source>
        <dbReference type="EMBL" id="KPM30814.1"/>
    </source>
</evidence>
<keyword evidence="1" id="KW-0472">Membrane</keyword>
<sequence>MEILSVLNSDLMLPMLALLVIGVYIFTRIRNNRRFKR</sequence>
<accession>A0A0P7AWU8</accession>
<dbReference type="AlphaFoldDB" id="A0A0P7AWU8"/>
<evidence type="ECO:0000313" key="3">
    <source>
        <dbReference type="Proteomes" id="UP000050280"/>
    </source>
</evidence>
<keyword evidence="1" id="KW-1133">Transmembrane helix</keyword>
<evidence type="ECO:0000256" key="1">
    <source>
        <dbReference type="SAM" id="Phobius"/>
    </source>
</evidence>
<organism evidence="2 3">
    <name type="scientific">Croceitalea dokdonensis DOKDO 023</name>
    <dbReference type="NCBI Taxonomy" id="1300341"/>
    <lineage>
        <taxon>Bacteria</taxon>
        <taxon>Pseudomonadati</taxon>
        <taxon>Bacteroidota</taxon>
        <taxon>Flavobacteriia</taxon>
        <taxon>Flavobacteriales</taxon>
        <taxon>Flavobacteriaceae</taxon>
        <taxon>Croceitalea</taxon>
    </lineage>
</organism>
<reference evidence="2 3" key="1">
    <citation type="submission" date="2015-09" db="EMBL/GenBank/DDBJ databases">
        <title>Genome sequence of the marine flavobacterium Croceitalea dokdonensis DOKDO 023 that contains proton- and sodium-pumping rhodopsins.</title>
        <authorList>
            <person name="Kwon S.-K."/>
            <person name="Lee H.K."/>
            <person name="Kwak M.-J."/>
            <person name="Kim J.F."/>
        </authorList>
    </citation>
    <scope>NUCLEOTIDE SEQUENCE [LARGE SCALE GENOMIC DNA]</scope>
    <source>
        <strain evidence="2 3">DOKDO 023</strain>
    </source>
</reference>
<dbReference type="Proteomes" id="UP000050280">
    <property type="component" value="Unassembled WGS sequence"/>
</dbReference>
<feature type="transmembrane region" description="Helical" evidence="1">
    <location>
        <begin position="12"/>
        <end position="29"/>
    </location>
</feature>
<protein>
    <submittedName>
        <fullName evidence="2">Uncharacterized protein</fullName>
    </submittedName>
</protein>
<proteinExistence type="predicted"/>
<dbReference type="STRING" id="1300341.I595_2791"/>
<keyword evidence="1" id="KW-0812">Transmembrane</keyword>
<name>A0A0P7AWU8_9FLAO</name>
<keyword evidence="3" id="KW-1185">Reference proteome</keyword>
<dbReference type="EMBL" id="LDJX01000006">
    <property type="protein sequence ID" value="KPM30814.1"/>
    <property type="molecule type" value="Genomic_DNA"/>
</dbReference>